<dbReference type="PANTHER" id="PTHR37290">
    <property type="entry name" value="INNER MEMBRANE PROTEIN YIAA-RELATED"/>
    <property type="match status" value="1"/>
</dbReference>
<dbReference type="PANTHER" id="PTHR37290:SF1">
    <property type="entry name" value="INNER MEMBRANE PROTEIN YIAA"/>
    <property type="match status" value="1"/>
</dbReference>
<sequence length="139" mass="16256">MKTNEFFFLTWAAFLTGFGFVLVAIWNTDWQLVERGFYTILLGWITFSAFSLVKTIRDRHDGIKVTKEYLLLCYLSTIASFGIGMISVWNTEWELVEKGYYWLGIIFVLYTSFALSKEIRDRQYGKSLKGNINGEEQEE</sequence>
<evidence type="ECO:0000259" key="2">
    <source>
        <dbReference type="Pfam" id="PF05360"/>
    </source>
</evidence>
<keyword evidence="4" id="KW-1185">Reference proteome</keyword>
<evidence type="ECO:0000313" key="4">
    <source>
        <dbReference type="Proteomes" id="UP000076021"/>
    </source>
</evidence>
<dbReference type="GO" id="GO:0005886">
    <property type="term" value="C:plasma membrane"/>
    <property type="evidence" value="ECO:0007669"/>
    <property type="project" value="TreeGrafter"/>
</dbReference>
<keyword evidence="1" id="KW-1133">Transmembrane helix</keyword>
<name>A0A143HEK0_9BACL</name>
<feature type="transmembrane region" description="Helical" evidence="1">
    <location>
        <begin position="100"/>
        <end position="116"/>
    </location>
</feature>
<dbReference type="KEGG" id="rst:ATY39_09480"/>
<feature type="transmembrane region" description="Helical" evidence="1">
    <location>
        <begin position="38"/>
        <end position="57"/>
    </location>
</feature>
<feature type="domain" description="YiaAB two helix" evidence="2">
    <location>
        <begin position="69"/>
        <end position="121"/>
    </location>
</feature>
<dbReference type="EMBL" id="CP014806">
    <property type="protein sequence ID" value="AMW99671.1"/>
    <property type="molecule type" value="Genomic_DNA"/>
</dbReference>
<dbReference type="GO" id="GO:0006974">
    <property type="term" value="P:DNA damage response"/>
    <property type="evidence" value="ECO:0007669"/>
    <property type="project" value="TreeGrafter"/>
</dbReference>
<dbReference type="InterPro" id="IPR008024">
    <property type="entry name" value="YiaAB"/>
</dbReference>
<dbReference type="OrthoDB" id="3295178at2"/>
<feature type="transmembrane region" description="Helical" evidence="1">
    <location>
        <begin position="7"/>
        <end position="26"/>
    </location>
</feature>
<accession>A0A143HEK0</accession>
<dbReference type="RefSeq" id="WP_066789087.1">
    <property type="nucleotide sequence ID" value="NZ_CP014806.1"/>
</dbReference>
<keyword evidence="1" id="KW-0472">Membrane</keyword>
<proteinExistence type="predicted"/>
<reference evidence="3 4" key="1">
    <citation type="journal article" date="2016" name="Genome Announc.">
        <title>Whole-Genome Sequence of Rummeliibacillus stabekisii Strain PP9 Isolated from Antarctic Soil.</title>
        <authorList>
            <person name="da Mota F.F."/>
            <person name="Vollu R.E."/>
            <person name="Jurelevicius D."/>
            <person name="Seldin L."/>
        </authorList>
    </citation>
    <scope>NUCLEOTIDE SEQUENCE [LARGE SCALE GENOMIC DNA]</scope>
    <source>
        <strain evidence="3 4">PP9</strain>
    </source>
</reference>
<dbReference type="AlphaFoldDB" id="A0A143HEK0"/>
<dbReference type="InterPro" id="IPR038972">
    <property type="entry name" value="YiaA-like"/>
</dbReference>
<reference evidence="4" key="2">
    <citation type="submission" date="2016-03" db="EMBL/GenBank/DDBJ databases">
        <authorList>
            <person name="Ploux O."/>
        </authorList>
    </citation>
    <scope>NUCLEOTIDE SEQUENCE [LARGE SCALE GENOMIC DNA]</scope>
    <source>
        <strain evidence="4">PP9</strain>
    </source>
</reference>
<evidence type="ECO:0000313" key="3">
    <source>
        <dbReference type="EMBL" id="AMW99671.1"/>
    </source>
</evidence>
<feature type="transmembrane region" description="Helical" evidence="1">
    <location>
        <begin position="69"/>
        <end position="88"/>
    </location>
</feature>
<evidence type="ECO:0000256" key="1">
    <source>
        <dbReference type="SAM" id="Phobius"/>
    </source>
</evidence>
<dbReference type="Proteomes" id="UP000076021">
    <property type="component" value="Chromosome"/>
</dbReference>
<keyword evidence="1" id="KW-0812">Transmembrane</keyword>
<feature type="domain" description="YiaAB two helix" evidence="2">
    <location>
        <begin position="6"/>
        <end position="58"/>
    </location>
</feature>
<gene>
    <name evidence="3" type="ORF">ATY39_09480</name>
</gene>
<dbReference type="Pfam" id="PF05360">
    <property type="entry name" value="YiaAB"/>
    <property type="match status" value="2"/>
</dbReference>
<protein>
    <recommendedName>
        <fullName evidence="2">YiaAB two helix domain-containing protein</fullName>
    </recommendedName>
</protein>
<organism evidence="3 4">
    <name type="scientific">Rummeliibacillus stabekisii</name>
    <dbReference type="NCBI Taxonomy" id="241244"/>
    <lineage>
        <taxon>Bacteria</taxon>
        <taxon>Bacillati</taxon>
        <taxon>Bacillota</taxon>
        <taxon>Bacilli</taxon>
        <taxon>Bacillales</taxon>
        <taxon>Caryophanaceae</taxon>
        <taxon>Rummeliibacillus</taxon>
    </lineage>
</organism>